<proteinExistence type="predicted"/>
<dbReference type="RefSeq" id="WP_269282683.1">
    <property type="nucleotide sequence ID" value="NZ_JAPVOI010000004.1"/>
</dbReference>
<accession>A0ABT4KK66</accession>
<reference evidence="2" key="1">
    <citation type="submission" date="2022-10" db="EMBL/GenBank/DDBJ databases">
        <title>Whole genome sequencing of three plant growth promoting bacteria isolated from Vachellia tortilis subsp. raddiana in Morocco.</title>
        <authorList>
            <person name="Hnini M."/>
            <person name="Zouagui R."/>
            <person name="Zouagui H."/>
            <person name="Chemao Elfihri M.-W."/>
            <person name="Ibrahimi A."/>
            <person name="Sbabou L."/>
            <person name="Aurag J."/>
        </authorList>
    </citation>
    <scope>NUCLEOTIDE SEQUENCE</scope>
    <source>
        <strain evidence="2">LMR678</strain>
    </source>
</reference>
<organism evidence="2 3">
    <name type="scientific">Sinorhizobium psoraleae</name>
    <dbReference type="NCBI Taxonomy" id="520838"/>
    <lineage>
        <taxon>Bacteria</taxon>
        <taxon>Pseudomonadati</taxon>
        <taxon>Pseudomonadota</taxon>
        <taxon>Alphaproteobacteria</taxon>
        <taxon>Hyphomicrobiales</taxon>
        <taxon>Rhizobiaceae</taxon>
        <taxon>Sinorhizobium/Ensifer group</taxon>
        <taxon>Sinorhizobium</taxon>
    </lineage>
</organism>
<gene>
    <name evidence="2" type="ORF">O3W52_20535</name>
</gene>
<dbReference type="Proteomes" id="UP001079430">
    <property type="component" value="Unassembled WGS sequence"/>
</dbReference>
<keyword evidence="3" id="KW-1185">Reference proteome</keyword>
<evidence type="ECO:0008006" key="4">
    <source>
        <dbReference type="Google" id="ProtNLM"/>
    </source>
</evidence>
<sequence>MRGETVPRTARGAKDAYQASLDAAEFARLTGAAIAPANSLAVAVSGVADQYARAAAFAAALTGRFPSRGTYGGVDRSADGPIQGDGFQLPEVGPTPESRGTPELSGFPWESIGRRSRGGGGGGSGRTKKVSDEAREAKRIFEETRTEAEKYQAELEDLNKLHEMGYLDADTYARAVAKVGEEYQNASEQGSSSTTYRRI</sequence>
<protein>
    <recommendedName>
        <fullName evidence="4">SHOCT domain-containing protein</fullName>
    </recommendedName>
</protein>
<name>A0ABT4KK66_9HYPH</name>
<feature type="region of interest" description="Disordered" evidence="1">
    <location>
        <begin position="68"/>
        <end position="137"/>
    </location>
</feature>
<evidence type="ECO:0000313" key="3">
    <source>
        <dbReference type="Proteomes" id="UP001079430"/>
    </source>
</evidence>
<comment type="caution">
    <text evidence="2">The sequence shown here is derived from an EMBL/GenBank/DDBJ whole genome shotgun (WGS) entry which is preliminary data.</text>
</comment>
<dbReference type="EMBL" id="JAPVOI010000004">
    <property type="protein sequence ID" value="MCZ4092366.1"/>
    <property type="molecule type" value="Genomic_DNA"/>
</dbReference>
<evidence type="ECO:0000256" key="1">
    <source>
        <dbReference type="SAM" id="MobiDB-lite"/>
    </source>
</evidence>
<evidence type="ECO:0000313" key="2">
    <source>
        <dbReference type="EMBL" id="MCZ4092366.1"/>
    </source>
</evidence>